<evidence type="ECO:0000259" key="8">
    <source>
        <dbReference type="PROSITE" id="PS50950"/>
    </source>
</evidence>
<keyword evidence="2" id="KW-0479">Metal-binding</keyword>
<sequence>MPLRCCVDGCRALRGRDKLSFHRFPAKRTASDAVRCQLWAEAVGAVGKRLDKLFVCGQHFDTGKPASPGELNKSNWIPTLKLCLDKAAKNQIDNSRENSRIVTGEIPNRSQSTTDHNNFIGMYFNAIFNNYLSNLVTDPIFEENEIIVDESYLLESDTRTDWIEPGPFNTFIMYEEPDGYHESIMDELDTGEPIIFESEVYDNSVQYDNDNISVDCETIMDKLRTDELILFEPEIDDASFQFENTSVDCSMLDEDLLSEHNNNDELVYADISPTVISPDDHCEANSNVTSAIPTRAESSPNSSTNDMIKHYEDKLKEKDEEIAELKEVISKQKKILKSFKYDVKSFEGRDTQVKHLTGLPTYSTLKTVYNFVEKGIVSYSDTISKEQAFVMVLMFLRLGLCFKTLAHLYQVSPTTITKYFYSTLYSLYVQLGGLLKWPEKEVLESNMPEKYRNVFEGPITVILDCFEVFTEKPGVKDAIIKMYSSYKHHYTFKELVGITPFGSISYASRPYTGRTSDKHITEQSGFMNYIKAGDVVLADRGFTVRKAVQDRGALLKVPDSASKSKQMSSSSVERTRALASVRNEVERAIGSLRQKSEVLSKRVPITVMNHEHNGQNVLNMIIVVCCAIFNLCPAIIR</sequence>
<dbReference type="PROSITE" id="PS50950">
    <property type="entry name" value="ZF_THAP"/>
    <property type="match status" value="1"/>
</dbReference>
<dbReference type="SUPFAM" id="SSF57716">
    <property type="entry name" value="Glucocorticoid receptor-like (DNA-binding domain)"/>
    <property type="match status" value="1"/>
</dbReference>
<dbReference type="InterPro" id="IPR027805">
    <property type="entry name" value="Transposase_HTH_dom"/>
</dbReference>
<dbReference type="Pfam" id="PF05485">
    <property type="entry name" value="THAP"/>
    <property type="match status" value="1"/>
</dbReference>
<keyword evidence="10" id="KW-1185">Reference proteome</keyword>
<organism evidence="9 10">
    <name type="scientific">Aedes albopictus</name>
    <name type="common">Asian tiger mosquito</name>
    <name type="synonym">Stegomyia albopicta</name>
    <dbReference type="NCBI Taxonomy" id="7160"/>
    <lineage>
        <taxon>Eukaryota</taxon>
        <taxon>Metazoa</taxon>
        <taxon>Ecdysozoa</taxon>
        <taxon>Arthropoda</taxon>
        <taxon>Hexapoda</taxon>
        <taxon>Insecta</taxon>
        <taxon>Pterygota</taxon>
        <taxon>Neoptera</taxon>
        <taxon>Endopterygota</taxon>
        <taxon>Diptera</taxon>
        <taxon>Nematocera</taxon>
        <taxon>Culicoidea</taxon>
        <taxon>Culicidae</taxon>
        <taxon>Culicinae</taxon>
        <taxon>Aedini</taxon>
        <taxon>Aedes</taxon>
        <taxon>Stegomyia</taxon>
    </lineage>
</organism>
<reference evidence="9" key="2">
    <citation type="submission" date="2025-05" db="UniProtKB">
        <authorList>
            <consortium name="EnsemblMetazoa"/>
        </authorList>
    </citation>
    <scope>IDENTIFICATION</scope>
    <source>
        <strain evidence="9">Foshan</strain>
    </source>
</reference>
<evidence type="ECO:0000313" key="9">
    <source>
        <dbReference type="EnsemblMetazoa" id="AALFPA23_013108.P18914"/>
    </source>
</evidence>
<dbReference type="Pfam" id="PF13359">
    <property type="entry name" value="DDE_Tnp_4"/>
    <property type="match status" value="1"/>
</dbReference>
<dbReference type="RefSeq" id="XP_062712205.1">
    <property type="nucleotide sequence ID" value="XM_062856221.1"/>
</dbReference>
<dbReference type="InterPro" id="IPR006612">
    <property type="entry name" value="THAP_Znf"/>
</dbReference>
<dbReference type="EnsemblMetazoa" id="AALFPA23_013108.R18914">
    <property type="protein sequence ID" value="AALFPA23_013108.P18914"/>
    <property type="gene ID" value="AALFPA23_013108"/>
</dbReference>
<reference evidence="10" key="1">
    <citation type="journal article" date="2015" name="Proc. Natl. Acad. Sci. U.S.A.">
        <title>Genome sequence of the Asian Tiger mosquito, Aedes albopictus, reveals insights into its biology, genetics, and evolution.</title>
        <authorList>
            <person name="Chen X.G."/>
            <person name="Jiang X."/>
            <person name="Gu J."/>
            <person name="Xu M."/>
            <person name="Wu Y."/>
            <person name="Deng Y."/>
            <person name="Zhang C."/>
            <person name="Bonizzoni M."/>
            <person name="Dermauw W."/>
            <person name="Vontas J."/>
            <person name="Armbruster P."/>
            <person name="Huang X."/>
            <person name="Yang Y."/>
            <person name="Zhang H."/>
            <person name="He W."/>
            <person name="Peng H."/>
            <person name="Liu Y."/>
            <person name="Wu K."/>
            <person name="Chen J."/>
            <person name="Lirakis M."/>
            <person name="Topalis P."/>
            <person name="Van Leeuwen T."/>
            <person name="Hall A.B."/>
            <person name="Jiang X."/>
            <person name="Thorpe C."/>
            <person name="Mueller R.L."/>
            <person name="Sun C."/>
            <person name="Waterhouse R.M."/>
            <person name="Yan G."/>
            <person name="Tu Z.J."/>
            <person name="Fang X."/>
            <person name="James A.A."/>
        </authorList>
    </citation>
    <scope>NUCLEOTIDE SEQUENCE [LARGE SCALE GENOMIC DNA]</scope>
    <source>
        <strain evidence="10">Foshan</strain>
    </source>
</reference>
<dbReference type="GeneID" id="134289767"/>
<dbReference type="Proteomes" id="UP000069940">
    <property type="component" value="Unassembled WGS sequence"/>
</dbReference>
<dbReference type="Pfam" id="PF13613">
    <property type="entry name" value="HTH_Tnp_4"/>
    <property type="match status" value="1"/>
</dbReference>
<evidence type="ECO:0000256" key="6">
    <source>
        <dbReference type="PROSITE-ProRule" id="PRU00309"/>
    </source>
</evidence>
<evidence type="ECO:0000256" key="7">
    <source>
        <dbReference type="SAM" id="Coils"/>
    </source>
</evidence>
<dbReference type="SMART" id="SM00980">
    <property type="entry name" value="THAP"/>
    <property type="match status" value="1"/>
</dbReference>
<keyword evidence="7" id="KW-0175">Coiled coil</keyword>
<keyword evidence="5 6" id="KW-0238">DNA-binding</keyword>
<evidence type="ECO:0000256" key="5">
    <source>
        <dbReference type="ARBA" id="ARBA00023125"/>
    </source>
</evidence>
<protein>
    <recommendedName>
        <fullName evidence="8">THAP-type domain-containing protein</fullName>
    </recommendedName>
</protein>
<dbReference type="PANTHER" id="PTHR23080">
    <property type="entry name" value="THAP DOMAIN PROTEIN"/>
    <property type="match status" value="1"/>
</dbReference>
<comment type="cofactor">
    <cofactor evidence="1">
        <name>a divalent metal cation</name>
        <dbReference type="ChEBI" id="CHEBI:60240"/>
    </cofactor>
</comment>
<feature type="coiled-coil region" evidence="7">
    <location>
        <begin position="301"/>
        <end position="335"/>
    </location>
</feature>
<keyword evidence="4" id="KW-0862">Zinc</keyword>
<dbReference type="InterPro" id="IPR027806">
    <property type="entry name" value="HARBI1_dom"/>
</dbReference>
<feature type="domain" description="THAP-type" evidence="8">
    <location>
        <begin position="1"/>
        <end position="81"/>
    </location>
</feature>
<evidence type="ECO:0000256" key="4">
    <source>
        <dbReference type="ARBA" id="ARBA00022833"/>
    </source>
</evidence>
<keyword evidence="3 6" id="KW-0863">Zinc-finger</keyword>
<evidence type="ECO:0000256" key="2">
    <source>
        <dbReference type="ARBA" id="ARBA00022723"/>
    </source>
</evidence>
<evidence type="ECO:0000256" key="1">
    <source>
        <dbReference type="ARBA" id="ARBA00001968"/>
    </source>
</evidence>
<accession>A0ABM1YXT8</accession>
<name>A0ABM1YXT8_AEDAL</name>
<evidence type="ECO:0000313" key="10">
    <source>
        <dbReference type="Proteomes" id="UP000069940"/>
    </source>
</evidence>
<proteinExistence type="predicted"/>
<evidence type="ECO:0000256" key="3">
    <source>
        <dbReference type="ARBA" id="ARBA00022771"/>
    </source>
</evidence>